<reference evidence="1 2" key="1">
    <citation type="submission" date="2021-06" db="EMBL/GenBank/DDBJ databases">
        <authorList>
            <person name="Palmer J.M."/>
        </authorList>
    </citation>
    <scope>NUCLEOTIDE SEQUENCE [LARGE SCALE GENOMIC DNA]</scope>
    <source>
        <strain evidence="1 2">GA_2019</strain>
        <tissue evidence="1">Muscle</tissue>
    </source>
</reference>
<dbReference type="Proteomes" id="UP001476798">
    <property type="component" value="Unassembled WGS sequence"/>
</dbReference>
<gene>
    <name evidence="1" type="ORF">GOODEAATRI_005875</name>
</gene>
<keyword evidence="2" id="KW-1185">Reference proteome</keyword>
<accession>A0ABV0NHV7</accession>
<comment type="caution">
    <text evidence="1">The sequence shown here is derived from an EMBL/GenBank/DDBJ whole genome shotgun (WGS) entry which is preliminary data.</text>
</comment>
<dbReference type="EMBL" id="JAHRIO010040253">
    <property type="protein sequence ID" value="MEQ2170962.1"/>
    <property type="molecule type" value="Genomic_DNA"/>
</dbReference>
<organism evidence="1 2">
    <name type="scientific">Goodea atripinnis</name>
    <dbReference type="NCBI Taxonomy" id="208336"/>
    <lineage>
        <taxon>Eukaryota</taxon>
        <taxon>Metazoa</taxon>
        <taxon>Chordata</taxon>
        <taxon>Craniata</taxon>
        <taxon>Vertebrata</taxon>
        <taxon>Euteleostomi</taxon>
        <taxon>Actinopterygii</taxon>
        <taxon>Neopterygii</taxon>
        <taxon>Teleostei</taxon>
        <taxon>Neoteleostei</taxon>
        <taxon>Acanthomorphata</taxon>
        <taxon>Ovalentaria</taxon>
        <taxon>Atherinomorphae</taxon>
        <taxon>Cyprinodontiformes</taxon>
        <taxon>Goodeidae</taxon>
        <taxon>Goodea</taxon>
    </lineage>
</organism>
<proteinExistence type="predicted"/>
<evidence type="ECO:0000313" key="2">
    <source>
        <dbReference type="Proteomes" id="UP001476798"/>
    </source>
</evidence>
<name>A0ABV0NHV7_9TELE</name>
<sequence length="134" mass="15123">MCFQLLHRPNVEPPPPSTPPGSPLQTGRSLHTAALVICTHCFVGWVQIFATIKPFPSASGETTTLQRDKSRFESVKPFLFPLEFLFYWKLLFDIHLSDVPKQGSRETSAADRTEPGVHSPRKVRQTFIVNISDF</sequence>
<evidence type="ECO:0000313" key="1">
    <source>
        <dbReference type="EMBL" id="MEQ2170962.1"/>
    </source>
</evidence>
<protein>
    <submittedName>
        <fullName evidence="1">Uncharacterized protein</fullName>
    </submittedName>
</protein>